<feature type="transmembrane region" description="Helical" evidence="12">
    <location>
        <begin position="5"/>
        <end position="25"/>
    </location>
</feature>
<evidence type="ECO:0000256" key="3">
    <source>
        <dbReference type="ARBA" id="ARBA00022692"/>
    </source>
</evidence>
<organism evidence="13 14">
    <name type="scientific">Candidatus Bealeia paramacronuclearis</name>
    <dbReference type="NCBI Taxonomy" id="1921001"/>
    <lineage>
        <taxon>Bacteria</taxon>
        <taxon>Pseudomonadati</taxon>
        <taxon>Pseudomonadota</taxon>
        <taxon>Alphaproteobacteria</taxon>
        <taxon>Holosporales</taxon>
        <taxon>Holosporaceae</taxon>
        <taxon>Candidatus Bealeia</taxon>
    </lineage>
</organism>
<evidence type="ECO:0000256" key="9">
    <source>
        <dbReference type="ARBA" id="ARBA00023136"/>
    </source>
</evidence>
<evidence type="ECO:0000256" key="10">
    <source>
        <dbReference type="ARBA" id="ARBA00044501"/>
    </source>
</evidence>
<dbReference type="PANTHER" id="PTHR23289">
    <property type="entry name" value="CYTOCHROME C OXIDASE ASSEMBLY PROTEIN COX15"/>
    <property type="match status" value="1"/>
</dbReference>
<dbReference type="InterPro" id="IPR023754">
    <property type="entry name" value="HemeA_Synthase_type2"/>
</dbReference>
<evidence type="ECO:0000256" key="12">
    <source>
        <dbReference type="SAM" id="Phobius"/>
    </source>
</evidence>
<dbReference type="InterPro" id="IPR003780">
    <property type="entry name" value="COX15/CtaA_fam"/>
</dbReference>
<evidence type="ECO:0000256" key="1">
    <source>
        <dbReference type="ARBA" id="ARBA00001970"/>
    </source>
</evidence>
<comment type="pathway">
    <text evidence="10">Porphyrin-containing compound metabolism; heme A biosynthesis; heme A from heme O: step 1/1.</text>
</comment>
<proteinExistence type="predicted"/>
<dbReference type="Pfam" id="PF02628">
    <property type="entry name" value="COX15-CtaA"/>
    <property type="match status" value="1"/>
</dbReference>
<dbReference type="EMBL" id="CP133270">
    <property type="protein sequence ID" value="WVX66696.1"/>
    <property type="molecule type" value="Genomic_DNA"/>
</dbReference>
<comment type="cofactor">
    <cofactor evidence="1">
        <name>heme b</name>
        <dbReference type="ChEBI" id="CHEBI:60344"/>
    </cofactor>
</comment>
<comment type="catalytic activity">
    <reaction evidence="11">
        <text>Fe(II)-heme o + 2 A + H2O = Fe(II)-heme a + 2 AH2</text>
        <dbReference type="Rhea" id="RHEA:63388"/>
        <dbReference type="ChEBI" id="CHEBI:13193"/>
        <dbReference type="ChEBI" id="CHEBI:15377"/>
        <dbReference type="ChEBI" id="CHEBI:17499"/>
        <dbReference type="ChEBI" id="CHEBI:60530"/>
        <dbReference type="ChEBI" id="CHEBI:61715"/>
        <dbReference type="EC" id="1.17.99.9"/>
    </reaction>
    <physiologicalReaction direction="left-to-right" evidence="11">
        <dbReference type="Rhea" id="RHEA:63389"/>
    </physiologicalReaction>
</comment>
<evidence type="ECO:0000256" key="5">
    <source>
        <dbReference type="ARBA" id="ARBA00022989"/>
    </source>
</evidence>
<reference evidence="13 14" key="1">
    <citation type="journal article" date="2024" name="Environ. Microbiol.">
        <title>Novel evolutionary insights on the interactions of the Holosporales (Alphaproteobacteria) with eukaryotic hosts from comparative genomics.</title>
        <authorList>
            <person name="Giovannini M."/>
            <person name="Petroni G."/>
            <person name="Castelli M."/>
        </authorList>
    </citation>
    <scope>NUCLEOTIDE SEQUENCE [LARGE SCALE GENOMIC DNA]</scope>
    <source>
        <strain evidence="13 14">US_Bl 15I1</strain>
    </source>
</reference>
<feature type="transmembrane region" description="Helical" evidence="12">
    <location>
        <begin position="146"/>
        <end position="167"/>
    </location>
</feature>
<feature type="transmembrane region" description="Helical" evidence="12">
    <location>
        <begin position="256"/>
        <end position="275"/>
    </location>
</feature>
<dbReference type="Proteomes" id="UP001330434">
    <property type="component" value="Chromosome"/>
</dbReference>
<protein>
    <submittedName>
        <fullName evidence="13">Heme A synthase</fullName>
    </submittedName>
</protein>
<evidence type="ECO:0000256" key="8">
    <source>
        <dbReference type="ARBA" id="ARBA00023133"/>
    </source>
</evidence>
<evidence type="ECO:0000256" key="2">
    <source>
        <dbReference type="ARBA" id="ARBA00004141"/>
    </source>
</evidence>
<feature type="transmembrane region" description="Helical" evidence="12">
    <location>
        <begin position="87"/>
        <end position="105"/>
    </location>
</feature>
<comment type="subcellular location">
    <subcellularLocation>
        <location evidence="2">Membrane</location>
        <topology evidence="2">Multi-pass membrane protein</topology>
    </subcellularLocation>
</comment>
<feature type="transmembrane region" description="Helical" evidence="12">
    <location>
        <begin position="188"/>
        <end position="208"/>
    </location>
</feature>
<dbReference type="RefSeq" id="WP_331255532.1">
    <property type="nucleotide sequence ID" value="NZ_CP133270.1"/>
</dbReference>
<keyword evidence="5 12" id="KW-1133">Transmembrane helix</keyword>
<dbReference type="PANTHER" id="PTHR23289:SF2">
    <property type="entry name" value="CYTOCHROME C OXIDASE ASSEMBLY PROTEIN COX15 HOMOLOG"/>
    <property type="match status" value="1"/>
</dbReference>
<feature type="transmembrane region" description="Helical" evidence="12">
    <location>
        <begin position="313"/>
        <end position="330"/>
    </location>
</feature>
<sequence length="339" mass="38216">MFKTFLWLLVVMIFGMILLGGFTRLTGSGLSIVEWQPLMGALPPLNEADWLSLFQKYQTSPEYQKVNLGMTLEEFQGIFWLEFIHRLWGRAIGVVLLIPIIMSFIKHELRSYRVPLIVLSLLVAGQGLMGWYMVASGLIDSPHVSPYRLTAHLLLGVLILGLAFLIAMKKTWPREVYMGYSRKSLRKLSIVAFISFGCVLLTIFYGGLVAGHKAGLIYNTYPLMGGDFFPSDLFFISPEWKNTLANPTTVQFIHRWMGTLTVTLIFGLTLGFWNADLPHTIKNILRALIGMAAIQFALGLFTLLLVVPQDLALTHQAGALILFILNLALLQKTLPIWWR</sequence>
<evidence type="ECO:0000313" key="14">
    <source>
        <dbReference type="Proteomes" id="UP001330434"/>
    </source>
</evidence>
<name>A0ABZ2C2K9_9PROT</name>
<keyword evidence="8" id="KW-0350">Heme biosynthesis</keyword>
<gene>
    <name evidence="13" type="ORF">Bealeia1_00880</name>
</gene>
<evidence type="ECO:0000256" key="6">
    <source>
        <dbReference type="ARBA" id="ARBA00023002"/>
    </source>
</evidence>
<evidence type="ECO:0000256" key="7">
    <source>
        <dbReference type="ARBA" id="ARBA00023004"/>
    </source>
</evidence>
<keyword evidence="6" id="KW-0560">Oxidoreductase</keyword>
<feature type="transmembrane region" description="Helical" evidence="12">
    <location>
        <begin position="287"/>
        <end position="307"/>
    </location>
</feature>
<evidence type="ECO:0000256" key="11">
    <source>
        <dbReference type="ARBA" id="ARBA00048044"/>
    </source>
</evidence>
<evidence type="ECO:0000313" key="13">
    <source>
        <dbReference type="EMBL" id="WVX66696.1"/>
    </source>
</evidence>
<accession>A0ABZ2C2K9</accession>
<keyword evidence="4" id="KW-0479">Metal-binding</keyword>
<keyword evidence="9 12" id="KW-0472">Membrane</keyword>
<keyword evidence="7" id="KW-0408">Iron</keyword>
<keyword evidence="14" id="KW-1185">Reference proteome</keyword>
<feature type="transmembrane region" description="Helical" evidence="12">
    <location>
        <begin position="112"/>
        <end position="134"/>
    </location>
</feature>
<keyword evidence="3 12" id="KW-0812">Transmembrane</keyword>
<evidence type="ECO:0000256" key="4">
    <source>
        <dbReference type="ARBA" id="ARBA00022723"/>
    </source>
</evidence>